<protein>
    <submittedName>
        <fullName evidence="1">Uncharacterized protein</fullName>
    </submittedName>
</protein>
<keyword evidence="2" id="KW-1185">Reference proteome</keyword>
<accession>A0A9P3LBA4</accession>
<gene>
    <name evidence="1" type="ORF">PsYK624_039060</name>
</gene>
<comment type="caution">
    <text evidence="1">The sequence shown here is derived from an EMBL/GenBank/DDBJ whole genome shotgun (WGS) entry which is preliminary data.</text>
</comment>
<dbReference type="Proteomes" id="UP000703269">
    <property type="component" value="Unassembled WGS sequence"/>
</dbReference>
<organism evidence="1 2">
    <name type="scientific">Phanerochaete sordida</name>
    <dbReference type="NCBI Taxonomy" id="48140"/>
    <lineage>
        <taxon>Eukaryota</taxon>
        <taxon>Fungi</taxon>
        <taxon>Dikarya</taxon>
        <taxon>Basidiomycota</taxon>
        <taxon>Agaricomycotina</taxon>
        <taxon>Agaricomycetes</taxon>
        <taxon>Polyporales</taxon>
        <taxon>Phanerochaetaceae</taxon>
        <taxon>Phanerochaete</taxon>
    </lineage>
</organism>
<dbReference type="EMBL" id="BPQB01000007">
    <property type="protein sequence ID" value="GJE87823.1"/>
    <property type="molecule type" value="Genomic_DNA"/>
</dbReference>
<dbReference type="OrthoDB" id="10455793at2759"/>
<sequence length="162" mass="17293">MPAPITSAHTSGLVLGDHDTNVPAVRPRLFASYDSDRGAARVWLCASADALLHFTWTTGADARVVRAHWDAAGRGTLFAVSTRTKAAADARVVLDLGALGFNERLAFETALQDTPVPALGEGAPALLSKRWCMGVVERAVGMKVFKGLEVQAALQRIELEKL</sequence>
<dbReference type="AlphaFoldDB" id="A0A9P3LBA4"/>
<reference evidence="1 2" key="1">
    <citation type="submission" date="2021-08" db="EMBL/GenBank/DDBJ databases">
        <title>Draft Genome Sequence of Phanerochaete sordida strain YK-624.</title>
        <authorList>
            <person name="Mori T."/>
            <person name="Dohra H."/>
            <person name="Suzuki T."/>
            <person name="Kawagishi H."/>
            <person name="Hirai H."/>
        </authorList>
    </citation>
    <scope>NUCLEOTIDE SEQUENCE [LARGE SCALE GENOMIC DNA]</scope>
    <source>
        <strain evidence="1 2">YK-624</strain>
    </source>
</reference>
<evidence type="ECO:0000313" key="1">
    <source>
        <dbReference type="EMBL" id="GJE87823.1"/>
    </source>
</evidence>
<proteinExistence type="predicted"/>
<evidence type="ECO:0000313" key="2">
    <source>
        <dbReference type="Proteomes" id="UP000703269"/>
    </source>
</evidence>
<name>A0A9P3LBA4_9APHY</name>